<dbReference type="CDD" id="cd13603">
    <property type="entry name" value="PBP2_TRAP_Siap_TeaA_like"/>
    <property type="match status" value="1"/>
</dbReference>
<dbReference type="InterPro" id="IPR038404">
    <property type="entry name" value="TRAP_DctP_sf"/>
</dbReference>
<comment type="caution">
    <text evidence="5">The sequence shown here is derived from an EMBL/GenBank/DDBJ whole genome shotgun (WGS) entry which is preliminary data.</text>
</comment>
<dbReference type="Gene3D" id="3.40.190.170">
    <property type="entry name" value="Bacterial extracellular solute-binding protein, family 7"/>
    <property type="match status" value="1"/>
</dbReference>
<dbReference type="InterPro" id="IPR004682">
    <property type="entry name" value="TRAP_DctP"/>
</dbReference>
<evidence type="ECO:0000313" key="5">
    <source>
        <dbReference type="EMBL" id="MFC3212260.1"/>
    </source>
</evidence>
<feature type="signal peptide" evidence="4">
    <location>
        <begin position="1"/>
        <end position="27"/>
    </location>
</feature>
<comment type="similarity">
    <text evidence="1">Belongs to the bacterial solute-binding protein 7 family.</text>
</comment>
<proteinExistence type="inferred from homology"/>
<evidence type="ECO:0000256" key="2">
    <source>
        <dbReference type="ARBA" id="ARBA00022448"/>
    </source>
</evidence>
<dbReference type="EMBL" id="JBHRUJ010000017">
    <property type="protein sequence ID" value="MFC3212260.1"/>
    <property type="molecule type" value="Genomic_DNA"/>
</dbReference>
<dbReference type="PIRSF" id="PIRSF006470">
    <property type="entry name" value="DctB"/>
    <property type="match status" value="1"/>
</dbReference>
<dbReference type="PANTHER" id="PTHR33376">
    <property type="match status" value="1"/>
</dbReference>
<evidence type="ECO:0000313" key="6">
    <source>
        <dbReference type="Proteomes" id="UP001595625"/>
    </source>
</evidence>
<dbReference type="NCBIfam" id="NF037995">
    <property type="entry name" value="TRAP_S1"/>
    <property type="match status" value="1"/>
</dbReference>
<keyword evidence="6" id="KW-1185">Reference proteome</keyword>
<evidence type="ECO:0000256" key="4">
    <source>
        <dbReference type="SAM" id="SignalP"/>
    </source>
</evidence>
<keyword evidence="2" id="KW-0813">Transport</keyword>
<evidence type="ECO:0000256" key="3">
    <source>
        <dbReference type="ARBA" id="ARBA00022729"/>
    </source>
</evidence>
<dbReference type="PANTHER" id="PTHR33376:SF7">
    <property type="entry name" value="C4-DICARBOXYLATE-BINDING PROTEIN DCTB"/>
    <property type="match status" value="1"/>
</dbReference>
<dbReference type="Proteomes" id="UP001595625">
    <property type="component" value="Unassembled WGS sequence"/>
</dbReference>
<organism evidence="5 6">
    <name type="scientific">Planomicrobium okeanokoites</name>
    <name type="common">Planococcus okeanokoites</name>
    <name type="synonym">Flavobacterium okeanokoites</name>
    <dbReference type="NCBI Taxonomy" id="244"/>
    <lineage>
        <taxon>Bacteria</taxon>
        <taxon>Bacillati</taxon>
        <taxon>Bacillota</taxon>
        <taxon>Bacilli</taxon>
        <taxon>Bacillales</taxon>
        <taxon>Caryophanaceae</taxon>
        <taxon>Planomicrobium</taxon>
    </lineage>
</organism>
<dbReference type="PROSITE" id="PS51257">
    <property type="entry name" value="PROKAR_LIPOPROTEIN"/>
    <property type="match status" value="1"/>
</dbReference>
<sequence length="348" mass="37910">MRIPKFLLMLTLIAALILAGCGGGDDAANETASSGGDSAEAVTIKLAHSSAPDSARDLGAQKFKEVVEAETDGQVTVEIYPASQLGNPTEIVQGVQMGNIEMAISPTAFMGGFEPLITLLDIPFLFPNDKDALMELQDSEAMANLLSKTDDIGIETLGIWHTGYKQFTGPVALDDPAAFNGLKFRSMPSPVLFEQFNILGASPTDLPFADTYNALQTGTIDGQENPLDTTYDMKLHEVQEVVTMTDHGVLDQLIIMNKDFFDGLDPAYQEAIQKGFDEGRTVTVDATYENIEEVKQIMEDEGIEFVEITPEQREAFIAETQSVRDFYIAEFGEEGETLLTDIEAAIEQ</sequence>
<keyword evidence="3 4" id="KW-0732">Signal</keyword>
<evidence type="ECO:0000256" key="1">
    <source>
        <dbReference type="ARBA" id="ARBA00009023"/>
    </source>
</evidence>
<dbReference type="InterPro" id="IPR018389">
    <property type="entry name" value="DctP_fam"/>
</dbReference>
<dbReference type="Pfam" id="PF03480">
    <property type="entry name" value="DctP"/>
    <property type="match status" value="1"/>
</dbReference>
<feature type="chain" id="PRO_5045297602" evidence="4">
    <location>
        <begin position="28"/>
        <end position="348"/>
    </location>
</feature>
<reference evidence="6" key="1">
    <citation type="journal article" date="2019" name="Int. J. Syst. Evol. Microbiol.">
        <title>The Global Catalogue of Microorganisms (GCM) 10K type strain sequencing project: providing services to taxonomists for standard genome sequencing and annotation.</title>
        <authorList>
            <consortium name="The Broad Institute Genomics Platform"/>
            <consortium name="The Broad Institute Genome Sequencing Center for Infectious Disease"/>
            <person name="Wu L."/>
            <person name="Ma J."/>
        </authorList>
    </citation>
    <scope>NUCLEOTIDE SEQUENCE [LARGE SCALE GENOMIC DNA]</scope>
    <source>
        <strain evidence="6">CCM 320</strain>
    </source>
</reference>
<accession>A0ABV7KRV9</accession>
<dbReference type="RefSeq" id="WP_165850145.1">
    <property type="nucleotide sequence ID" value="NZ_JBHRUJ010000017.1"/>
</dbReference>
<name>A0ABV7KRV9_PLAOK</name>
<dbReference type="NCBIfam" id="TIGR00787">
    <property type="entry name" value="dctP"/>
    <property type="match status" value="1"/>
</dbReference>
<gene>
    <name evidence="5" type="ORF">ACFOEJ_14325</name>
</gene>
<protein>
    <submittedName>
        <fullName evidence="5">TRAP transporter substrate-binding protein</fullName>
    </submittedName>
</protein>